<accession>A0AAU9WWU7</accession>
<gene>
    <name evidence="1" type="ORF">PMEA_00013405</name>
</gene>
<dbReference type="Proteomes" id="UP001159428">
    <property type="component" value="Unassembled WGS sequence"/>
</dbReference>
<comment type="caution">
    <text evidence="1">The sequence shown here is derived from an EMBL/GenBank/DDBJ whole genome shotgun (WGS) entry which is preliminary data.</text>
</comment>
<protein>
    <submittedName>
        <fullName evidence="1">Uncharacterized protein</fullName>
    </submittedName>
</protein>
<evidence type="ECO:0000313" key="1">
    <source>
        <dbReference type="EMBL" id="CAH3128286.1"/>
    </source>
</evidence>
<dbReference type="AlphaFoldDB" id="A0AAU9WWU7"/>
<organism evidence="1 2">
    <name type="scientific">Pocillopora meandrina</name>
    <dbReference type="NCBI Taxonomy" id="46732"/>
    <lineage>
        <taxon>Eukaryota</taxon>
        <taxon>Metazoa</taxon>
        <taxon>Cnidaria</taxon>
        <taxon>Anthozoa</taxon>
        <taxon>Hexacorallia</taxon>
        <taxon>Scleractinia</taxon>
        <taxon>Astrocoeniina</taxon>
        <taxon>Pocilloporidae</taxon>
        <taxon>Pocillopora</taxon>
    </lineage>
</organism>
<feature type="non-terminal residue" evidence="1">
    <location>
        <position position="1"/>
    </location>
</feature>
<keyword evidence="2" id="KW-1185">Reference proteome</keyword>
<name>A0AAU9WWU7_9CNID</name>
<evidence type="ECO:0000313" key="2">
    <source>
        <dbReference type="Proteomes" id="UP001159428"/>
    </source>
</evidence>
<dbReference type="EMBL" id="CALNXJ010000023">
    <property type="protein sequence ID" value="CAH3128286.1"/>
    <property type="molecule type" value="Genomic_DNA"/>
</dbReference>
<sequence length="107" mass="12689">CDCRYLQITLISDFFQCESYRGHLKEELWRRRAKWPGSRNCVGCSRRRVKNQYEFSLLSTHQHGQILVDPLFLHFVTYFLEFVGIMRNPSVSQDSITKETDLVNDVD</sequence>
<proteinExistence type="predicted"/>
<reference evidence="1 2" key="1">
    <citation type="submission" date="2022-05" db="EMBL/GenBank/DDBJ databases">
        <authorList>
            <consortium name="Genoscope - CEA"/>
            <person name="William W."/>
        </authorList>
    </citation>
    <scope>NUCLEOTIDE SEQUENCE [LARGE SCALE GENOMIC DNA]</scope>
</reference>